<comment type="function">
    <text evidence="6">Catalyzes the 2'-O-methylation of the ribose of cytidine 1402 (C1402) in 16S rRNA.</text>
</comment>
<dbReference type="InterPro" id="IPR000878">
    <property type="entry name" value="4pyrrol_Mease"/>
</dbReference>
<evidence type="ECO:0000256" key="2">
    <source>
        <dbReference type="ARBA" id="ARBA00022552"/>
    </source>
</evidence>
<dbReference type="NCBIfam" id="TIGR00096">
    <property type="entry name" value="16S rRNA (cytidine(1402)-2'-O)-methyltransferase"/>
    <property type="match status" value="1"/>
</dbReference>
<dbReference type="PANTHER" id="PTHR46111">
    <property type="entry name" value="RIBOSOMAL RNA SMALL SUBUNIT METHYLTRANSFERASE I"/>
    <property type="match status" value="1"/>
</dbReference>
<dbReference type="InterPro" id="IPR018063">
    <property type="entry name" value="SAM_MeTrfase_RsmI_CS"/>
</dbReference>
<dbReference type="HAMAP" id="MF_01877">
    <property type="entry name" value="16SrRNA_methyltr_I"/>
    <property type="match status" value="1"/>
</dbReference>
<dbReference type="Proteomes" id="UP000267187">
    <property type="component" value="Unassembled WGS sequence"/>
</dbReference>
<feature type="domain" description="RsmI HTH" evidence="8">
    <location>
        <begin position="237"/>
        <end position="277"/>
    </location>
</feature>
<gene>
    <name evidence="6" type="primary">rsmI</name>
    <name evidence="9" type="ORF">DFR27_1268</name>
</gene>
<evidence type="ECO:0000256" key="6">
    <source>
        <dbReference type="HAMAP-Rule" id="MF_01877"/>
    </source>
</evidence>
<dbReference type="PROSITE" id="PS01296">
    <property type="entry name" value="RSMI"/>
    <property type="match status" value="1"/>
</dbReference>
<dbReference type="InterPro" id="IPR014777">
    <property type="entry name" value="4pyrrole_Mease_sub1"/>
</dbReference>
<comment type="caution">
    <text evidence="9">The sequence shown here is derived from an EMBL/GenBank/DDBJ whole genome shotgun (WGS) entry which is preliminary data.</text>
</comment>
<evidence type="ECO:0000259" key="7">
    <source>
        <dbReference type="Pfam" id="PF00590"/>
    </source>
</evidence>
<proteinExistence type="inferred from homology"/>
<dbReference type="Pfam" id="PF23016">
    <property type="entry name" value="RsmI_C"/>
    <property type="match status" value="1"/>
</dbReference>
<dbReference type="PANTHER" id="PTHR46111:SF1">
    <property type="entry name" value="RIBOSOMAL RNA SMALL SUBUNIT METHYLTRANSFERASE I"/>
    <property type="match status" value="1"/>
</dbReference>
<dbReference type="Gene3D" id="3.40.1010.10">
    <property type="entry name" value="Cobalt-precorrin-4 Transmethylase, Domain 1"/>
    <property type="match status" value="1"/>
</dbReference>
<dbReference type="PIRSF" id="PIRSF005917">
    <property type="entry name" value="MTase_YraL"/>
    <property type="match status" value="1"/>
</dbReference>
<dbReference type="InterPro" id="IPR008189">
    <property type="entry name" value="rRNA_ssu_MeTfrase_I"/>
</dbReference>
<dbReference type="InterPro" id="IPR053910">
    <property type="entry name" value="RsmI_HTH"/>
</dbReference>
<dbReference type="Gene3D" id="3.30.950.10">
    <property type="entry name" value="Methyltransferase, Cobalt-precorrin-4 Transmethylase, Domain 2"/>
    <property type="match status" value="1"/>
</dbReference>
<keyword evidence="3 6" id="KW-0489">Methyltransferase</keyword>
<evidence type="ECO:0000313" key="10">
    <source>
        <dbReference type="Proteomes" id="UP000267187"/>
    </source>
</evidence>
<dbReference type="Pfam" id="PF00590">
    <property type="entry name" value="TP_methylase"/>
    <property type="match status" value="1"/>
</dbReference>
<dbReference type="SUPFAM" id="SSF53790">
    <property type="entry name" value="Tetrapyrrole methylase"/>
    <property type="match status" value="1"/>
</dbReference>
<keyword evidence="4 6" id="KW-0808">Transferase</keyword>
<dbReference type="FunFam" id="3.30.950.10:FF:000002">
    <property type="entry name" value="Ribosomal RNA small subunit methyltransferase I"/>
    <property type="match status" value="1"/>
</dbReference>
<protein>
    <recommendedName>
        <fullName evidence="6">Ribosomal RNA small subunit methyltransferase I</fullName>
        <ecNumber evidence="6">2.1.1.198</ecNumber>
    </recommendedName>
    <alternativeName>
        <fullName evidence="6">16S rRNA 2'-O-ribose C1402 methyltransferase</fullName>
    </alternativeName>
    <alternativeName>
        <fullName evidence="6">rRNA (cytidine-2'-O-)-methyltransferase RsmI</fullName>
    </alternativeName>
</protein>
<name>A0A3M0A5K6_9GAMM</name>
<comment type="similarity">
    <text evidence="6">Belongs to the methyltransferase superfamily. RsmI family.</text>
</comment>
<sequence>MTQALKPTLYIVATPIGNLNDITLRAIDTLKQVEFIAAEDTRHTRRLLSQFEIETSVISFHDYSSEESARKLLERIVNGENCALVSDAGTPLISDPGYRLVSLAPEYGVTVSPIPGACALIAGLSAAGLPSDRFCFEGFLPAKPLQRQKRLASLAGEERTLVFYEAPHRIEALLADMKMEFGEQREVVLGRELTKTFETITRGTLAELVDFTAADANQRRGEFVVMVAGEQAVKLFDDKVKETFALLNEELPPKKAAKIAAQIHGVNAKDIYQWSLTKNS</sequence>
<dbReference type="InterPro" id="IPR014776">
    <property type="entry name" value="4pyrrole_Mease_sub2"/>
</dbReference>
<dbReference type="GO" id="GO:0005737">
    <property type="term" value="C:cytoplasm"/>
    <property type="evidence" value="ECO:0007669"/>
    <property type="project" value="UniProtKB-SubCell"/>
</dbReference>
<evidence type="ECO:0000313" key="9">
    <source>
        <dbReference type="EMBL" id="RMA79917.1"/>
    </source>
</evidence>
<keyword evidence="2 6" id="KW-0698">rRNA processing</keyword>
<comment type="subcellular location">
    <subcellularLocation>
        <location evidence="6">Cytoplasm</location>
    </subcellularLocation>
</comment>
<organism evidence="9 10">
    <name type="scientific">Umboniibacter marinipuniceus</name>
    <dbReference type="NCBI Taxonomy" id="569599"/>
    <lineage>
        <taxon>Bacteria</taxon>
        <taxon>Pseudomonadati</taxon>
        <taxon>Pseudomonadota</taxon>
        <taxon>Gammaproteobacteria</taxon>
        <taxon>Cellvibrionales</taxon>
        <taxon>Cellvibrionaceae</taxon>
        <taxon>Umboniibacter</taxon>
    </lineage>
</organism>
<accession>A0A3M0A5K6</accession>
<dbReference type="AlphaFoldDB" id="A0A3M0A5K6"/>
<evidence type="ECO:0000256" key="5">
    <source>
        <dbReference type="ARBA" id="ARBA00022691"/>
    </source>
</evidence>
<evidence type="ECO:0000256" key="4">
    <source>
        <dbReference type="ARBA" id="ARBA00022679"/>
    </source>
</evidence>
<keyword evidence="1 6" id="KW-0963">Cytoplasm</keyword>
<dbReference type="EMBL" id="REFJ01000003">
    <property type="protein sequence ID" value="RMA79917.1"/>
    <property type="molecule type" value="Genomic_DNA"/>
</dbReference>
<evidence type="ECO:0000256" key="3">
    <source>
        <dbReference type="ARBA" id="ARBA00022603"/>
    </source>
</evidence>
<dbReference type="GO" id="GO:0070677">
    <property type="term" value="F:rRNA (cytosine-2'-O-)-methyltransferase activity"/>
    <property type="evidence" value="ECO:0007669"/>
    <property type="project" value="UniProtKB-UniRule"/>
</dbReference>
<keyword evidence="5 6" id="KW-0949">S-adenosyl-L-methionine</keyword>
<dbReference type="InterPro" id="IPR035996">
    <property type="entry name" value="4pyrrol_Methylase_sf"/>
</dbReference>
<reference evidence="9 10" key="1">
    <citation type="submission" date="2018-10" db="EMBL/GenBank/DDBJ databases">
        <title>Genomic Encyclopedia of Type Strains, Phase IV (KMG-IV): sequencing the most valuable type-strain genomes for metagenomic binning, comparative biology and taxonomic classification.</title>
        <authorList>
            <person name="Goeker M."/>
        </authorList>
    </citation>
    <scope>NUCLEOTIDE SEQUENCE [LARGE SCALE GENOMIC DNA]</scope>
    <source>
        <strain evidence="9 10">DSM 25080</strain>
    </source>
</reference>
<evidence type="ECO:0000259" key="8">
    <source>
        <dbReference type="Pfam" id="PF23016"/>
    </source>
</evidence>
<comment type="catalytic activity">
    <reaction evidence="6">
        <text>cytidine(1402) in 16S rRNA + S-adenosyl-L-methionine = 2'-O-methylcytidine(1402) in 16S rRNA + S-adenosyl-L-homocysteine + H(+)</text>
        <dbReference type="Rhea" id="RHEA:42924"/>
        <dbReference type="Rhea" id="RHEA-COMP:10285"/>
        <dbReference type="Rhea" id="RHEA-COMP:10286"/>
        <dbReference type="ChEBI" id="CHEBI:15378"/>
        <dbReference type="ChEBI" id="CHEBI:57856"/>
        <dbReference type="ChEBI" id="CHEBI:59789"/>
        <dbReference type="ChEBI" id="CHEBI:74495"/>
        <dbReference type="ChEBI" id="CHEBI:82748"/>
        <dbReference type="EC" id="2.1.1.198"/>
    </reaction>
</comment>
<feature type="domain" description="Tetrapyrrole methylase" evidence="7">
    <location>
        <begin position="8"/>
        <end position="208"/>
    </location>
</feature>
<keyword evidence="10" id="KW-1185">Reference proteome</keyword>
<evidence type="ECO:0000256" key="1">
    <source>
        <dbReference type="ARBA" id="ARBA00022490"/>
    </source>
</evidence>
<dbReference type="EC" id="2.1.1.198" evidence="6"/>
<dbReference type="FunFam" id="3.40.1010.10:FF:000007">
    <property type="entry name" value="Ribosomal RNA small subunit methyltransferase I"/>
    <property type="match status" value="1"/>
</dbReference>
<dbReference type="CDD" id="cd11648">
    <property type="entry name" value="RsmI"/>
    <property type="match status" value="1"/>
</dbReference>